<dbReference type="Gene3D" id="3.40.50.300">
    <property type="entry name" value="P-loop containing nucleotide triphosphate hydrolases"/>
    <property type="match status" value="1"/>
</dbReference>
<dbReference type="AlphaFoldDB" id="A0A9Y1BQ05"/>
<proteinExistence type="predicted"/>
<dbReference type="Proteomes" id="UP001200513">
    <property type="component" value="Chromosome"/>
</dbReference>
<dbReference type="Pfam" id="PF01926">
    <property type="entry name" value="MMR_HSR1"/>
    <property type="match status" value="1"/>
</dbReference>
<keyword evidence="2" id="KW-0342">GTP-binding</keyword>
<evidence type="ECO:0000259" key="4">
    <source>
        <dbReference type="PROSITE" id="PS51880"/>
    </source>
</evidence>
<dbReference type="InterPro" id="IPR006073">
    <property type="entry name" value="GTP-bd"/>
</dbReference>
<name>A0A9Y1BQ05_9ARCH</name>
<dbReference type="SUPFAM" id="SSF81271">
    <property type="entry name" value="TGS-like"/>
    <property type="match status" value="1"/>
</dbReference>
<evidence type="ECO:0000256" key="3">
    <source>
        <dbReference type="SAM" id="Coils"/>
    </source>
</evidence>
<feature type="coiled-coil region" evidence="3">
    <location>
        <begin position="20"/>
        <end position="65"/>
    </location>
</feature>
<gene>
    <name evidence="5" type="ORF">K9W46_11920</name>
</gene>
<evidence type="ECO:0000256" key="2">
    <source>
        <dbReference type="ARBA" id="ARBA00023134"/>
    </source>
</evidence>
<dbReference type="Gene3D" id="3.10.20.30">
    <property type="match status" value="1"/>
</dbReference>
<dbReference type="GO" id="GO:0005525">
    <property type="term" value="F:GTP binding"/>
    <property type="evidence" value="ECO:0007669"/>
    <property type="project" value="UniProtKB-KW"/>
</dbReference>
<dbReference type="EMBL" id="CP084167">
    <property type="protein sequence ID" value="UJG43068.1"/>
    <property type="molecule type" value="Genomic_DNA"/>
</dbReference>
<dbReference type="InterPro" id="IPR027417">
    <property type="entry name" value="P-loop_NTPase"/>
</dbReference>
<dbReference type="GO" id="GO:0003924">
    <property type="term" value="F:GTPase activity"/>
    <property type="evidence" value="ECO:0007669"/>
    <property type="project" value="InterPro"/>
</dbReference>
<keyword evidence="3" id="KW-0175">Coiled coil</keyword>
<dbReference type="CDD" id="cd01666">
    <property type="entry name" value="TGS_DRG"/>
    <property type="match status" value="1"/>
</dbReference>
<dbReference type="Pfam" id="PF02824">
    <property type="entry name" value="TGS"/>
    <property type="match status" value="1"/>
</dbReference>
<sequence length="327" mass="37680">MSNYTKLKWYRFDIARRIRALDGEELIAELEEIIEEIKRKKLDRLGVFKVQIRELEQLIENEKAQPKRKGRQYDPFYIPYGGDGRVALFGLSNVGKSSLMNAITNAEVATGDYLNTTRQALAGTCVYENVKIQIIDLPGFLDFKEDWNISKQILRVARTCDSILLVIDLSMDVERQYNFLIKQLENARLIKDRETIYKFAIIATKGDLPCTEESFKKLKAMTDLAVCPISMKNKDSLDRLKKMLFETLNVVRVYTKKPKNQPDMEHPLVLPKGSTVKDVALKLHKDFLKFFNYARIWGKSCDFPGQRVGVGHTLEDEDIVEISTSQK</sequence>
<accession>A0A9Y1BQ05</accession>
<dbReference type="InterPro" id="IPR004095">
    <property type="entry name" value="TGS"/>
</dbReference>
<evidence type="ECO:0000313" key="5">
    <source>
        <dbReference type="EMBL" id="UJG43068.1"/>
    </source>
</evidence>
<dbReference type="FunFam" id="3.10.20.30:FF:000003">
    <property type="entry name" value="Developmentally-regulated GTP-binding protein 1"/>
    <property type="match status" value="1"/>
</dbReference>
<dbReference type="InterPro" id="IPR005225">
    <property type="entry name" value="Small_GTP-bd"/>
</dbReference>
<protein>
    <submittedName>
        <fullName evidence="5">50S ribosome-binding GTPase</fullName>
    </submittedName>
</protein>
<feature type="domain" description="TGS" evidence="4">
    <location>
        <begin position="249"/>
        <end position="324"/>
    </location>
</feature>
<dbReference type="PROSITE" id="PS51880">
    <property type="entry name" value="TGS"/>
    <property type="match status" value="1"/>
</dbReference>
<dbReference type="SUPFAM" id="SSF52540">
    <property type="entry name" value="P-loop containing nucleoside triphosphate hydrolases"/>
    <property type="match status" value="1"/>
</dbReference>
<dbReference type="PANTHER" id="PTHR43127">
    <property type="entry name" value="DEVELOPMENTALLY-REGULATED GTP-BINDING PROTEIN 2"/>
    <property type="match status" value="1"/>
</dbReference>
<dbReference type="InterPro" id="IPR012675">
    <property type="entry name" value="Beta-grasp_dom_sf"/>
</dbReference>
<evidence type="ECO:0000256" key="1">
    <source>
        <dbReference type="ARBA" id="ARBA00022741"/>
    </source>
</evidence>
<dbReference type="InterPro" id="IPR012676">
    <property type="entry name" value="TGS-like"/>
</dbReference>
<keyword evidence="1" id="KW-0547">Nucleotide-binding</keyword>
<reference evidence="5" key="1">
    <citation type="journal article" date="2022" name="Nat. Microbiol.">
        <title>Unique mobile elements and scalable gene flow at the prokaryote-eukaryote boundary revealed by circularized Asgard archaea genomes.</title>
        <authorList>
            <person name="Wu F."/>
            <person name="Speth D.R."/>
            <person name="Philosof A."/>
            <person name="Cremiere A."/>
            <person name="Narayanan A."/>
            <person name="Barco R.A."/>
            <person name="Connon S.A."/>
            <person name="Amend J.P."/>
            <person name="Antoshechkin I.A."/>
            <person name="Orphan V.J."/>
        </authorList>
    </citation>
    <scope>NUCLEOTIDE SEQUENCE</scope>
    <source>
        <strain evidence="5">PR6</strain>
    </source>
</reference>
<dbReference type="NCBIfam" id="TIGR00231">
    <property type="entry name" value="small_GTP"/>
    <property type="match status" value="1"/>
</dbReference>
<dbReference type="PRINTS" id="PR00326">
    <property type="entry name" value="GTP1OBG"/>
</dbReference>
<dbReference type="InterPro" id="IPR045001">
    <property type="entry name" value="DRG"/>
</dbReference>
<organism evidence="5">
    <name type="scientific">Candidatus Heimdallarchaeum endolithica</name>
    <dbReference type="NCBI Taxonomy" id="2876572"/>
    <lineage>
        <taxon>Archaea</taxon>
        <taxon>Promethearchaeati</taxon>
        <taxon>Candidatus Heimdallarchaeota</taxon>
        <taxon>Candidatus Heimdallarchaeia (ex Rinke et al. 2021) (nom. nud.)</taxon>
        <taxon>Candidatus Heimdallarchaeales</taxon>
        <taxon>Candidatus Heimdallarchaeaceae</taxon>
        <taxon>Candidatus Heimdallarchaeum</taxon>
    </lineage>
</organism>